<dbReference type="EC" id="3.2.1.8" evidence="3"/>
<comment type="catalytic activity">
    <reaction evidence="1">
        <text>Endohydrolysis of (1-&gt;4)-beta-D-xylosidic linkages in xylans.</text>
        <dbReference type="EC" id="3.2.1.8"/>
    </reaction>
</comment>
<name>A0A225WL72_9STRA</name>
<dbReference type="InterPro" id="IPR044846">
    <property type="entry name" value="GH10"/>
</dbReference>
<gene>
    <name evidence="14" type="ORF">PHMEG_0007761</name>
</gene>
<evidence type="ECO:0000256" key="2">
    <source>
        <dbReference type="ARBA" id="ARBA00007495"/>
    </source>
</evidence>
<dbReference type="InterPro" id="IPR031158">
    <property type="entry name" value="GH10_AS"/>
</dbReference>
<keyword evidence="4 14" id="KW-0858">Xylan degradation</keyword>
<organism evidence="14 15">
    <name type="scientific">Phytophthora megakarya</name>
    <dbReference type="NCBI Taxonomy" id="4795"/>
    <lineage>
        <taxon>Eukaryota</taxon>
        <taxon>Sar</taxon>
        <taxon>Stramenopiles</taxon>
        <taxon>Oomycota</taxon>
        <taxon>Peronosporomycetes</taxon>
        <taxon>Peronosporales</taxon>
        <taxon>Peronosporaceae</taxon>
        <taxon>Phytophthora</taxon>
    </lineage>
</organism>
<keyword evidence="5 12" id="KW-0732">Signal</keyword>
<evidence type="ECO:0000256" key="5">
    <source>
        <dbReference type="ARBA" id="ARBA00022729"/>
    </source>
</evidence>
<feature type="region of interest" description="Disordered" evidence="11">
    <location>
        <begin position="352"/>
        <end position="471"/>
    </location>
</feature>
<dbReference type="GO" id="GO:0045493">
    <property type="term" value="P:xylan catabolic process"/>
    <property type="evidence" value="ECO:0007669"/>
    <property type="project" value="UniProtKB-KW"/>
</dbReference>
<dbReference type="GO" id="GO:0031176">
    <property type="term" value="F:endo-1,4-beta-xylanase activity"/>
    <property type="evidence" value="ECO:0007669"/>
    <property type="project" value="UniProtKB-EC"/>
</dbReference>
<keyword evidence="8 14" id="KW-0326">Glycosidase</keyword>
<dbReference type="InterPro" id="IPR001000">
    <property type="entry name" value="GH10_dom"/>
</dbReference>
<evidence type="ECO:0000313" key="14">
    <source>
        <dbReference type="EMBL" id="OWZ18184.1"/>
    </source>
</evidence>
<evidence type="ECO:0000256" key="4">
    <source>
        <dbReference type="ARBA" id="ARBA00022651"/>
    </source>
</evidence>
<evidence type="ECO:0000256" key="8">
    <source>
        <dbReference type="ARBA" id="ARBA00023295"/>
    </source>
</evidence>
<evidence type="ECO:0000256" key="9">
    <source>
        <dbReference type="ARBA" id="ARBA00023326"/>
    </source>
</evidence>
<keyword evidence="7" id="KW-0119">Carbohydrate metabolism</keyword>
<evidence type="ECO:0000256" key="12">
    <source>
        <dbReference type="SAM" id="SignalP"/>
    </source>
</evidence>
<evidence type="ECO:0000259" key="13">
    <source>
        <dbReference type="PROSITE" id="PS51760"/>
    </source>
</evidence>
<protein>
    <recommendedName>
        <fullName evidence="3">endo-1,4-beta-xylanase</fullName>
        <ecNumber evidence="3">3.2.1.8</ecNumber>
    </recommendedName>
</protein>
<dbReference type="PROSITE" id="PS51760">
    <property type="entry name" value="GH10_2"/>
    <property type="match status" value="1"/>
</dbReference>
<dbReference type="PROSITE" id="PS00591">
    <property type="entry name" value="GH10_1"/>
    <property type="match status" value="1"/>
</dbReference>
<dbReference type="SUPFAM" id="SSF51445">
    <property type="entry name" value="(Trans)glycosidases"/>
    <property type="match status" value="1"/>
</dbReference>
<proteinExistence type="inferred from homology"/>
<dbReference type="AlphaFoldDB" id="A0A225WL72"/>
<sequence length="471" mass="50202">MWLRSMKVLLPLAGLLATVNGALLTSTYTGTKGLHELATAQGKYMGTATDNGELTDTYYLAGLKNSSEFGMLTPGNAMKWDATESTQNTFTYTKADAIVTIADDMGAKVRCHTLLWHQQVPDWVKSLSKTEMLSALENHITKVMTHFGDSCYAWDVANEVMGDDAKYRSSFWYNTTGTDYITTAFKTANSVKKSLGLKTKLYYNDYNTDTVNAKSTAVMDMIQTLLLDKNIGIDGVGFQSHSSYSDTATSADIVKNLERFTALGLDVAFTELDVKTSSTTPSETEQEQQVKVYTNVVSACQQVEDCVGVTIWDFDDTYTWLSNAAPLPWYQPGGKGTELVRKRAYDGIVEGWGTSTSTASSGTTATESSAATTASASVAGESSLEGSTTTSSATGSENSAANGATQTTTSSSGDTQASTEGSYPTETASSTNTETSSDTTDTSSTVSSSTGSTAQTPTTGKTGACTRRIRK</sequence>
<accession>A0A225WL72</accession>
<keyword evidence="6 14" id="KW-0378">Hydrolase</keyword>
<feature type="domain" description="GH10" evidence="13">
    <location>
        <begin position="31"/>
        <end position="351"/>
    </location>
</feature>
<keyword evidence="15" id="KW-1185">Reference proteome</keyword>
<dbReference type="PANTHER" id="PTHR31490:SF88">
    <property type="entry name" value="BETA-XYLANASE"/>
    <property type="match status" value="1"/>
</dbReference>
<dbReference type="PRINTS" id="PR00134">
    <property type="entry name" value="GLHYDRLASE10"/>
</dbReference>
<keyword evidence="9" id="KW-0624">Polysaccharide degradation</keyword>
<feature type="compositionally biased region" description="Low complexity" evidence="11">
    <location>
        <begin position="354"/>
        <end position="456"/>
    </location>
</feature>
<feature type="signal peptide" evidence="12">
    <location>
        <begin position="1"/>
        <end position="21"/>
    </location>
</feature>
<evidence type="ECO:0000256" key="10">
    <source>
        <dbReference type="PROSITE-ProRule" id="PRU10061"/>
    </source>
</evidence>
<feature type="active site" description="Nucleophile" evidence="10">
    <location>
        <position position="271"/>
    </location>
</feature>
<dbReference type="EMBL" id="NBNE01000628">
    <property type="protein sequence ID" value="OWZ18184.1"/>
    <property type="molecule type" value="Genomic_DNA"/>
</dbReference>
<evidence type="ECO:0000256" key="3">
    <source>
        <dbReference type="ARBA" id="ARBA00012590"/>
    </source>
</evidence>
<evidence type="ECO:0000256" key="7">
    <source>
        <dbReference type="ARBA" id="ARBA00023277"/>
    </source>
</evidence>
<dbReference type="SMART" id="SM00633">
    <property type="entry name" value="Glyco_10"/>
    <property type="match status" value="1"/>
</dbReference>
<evidence type="ECO:0000256" key="1">
    <source>
        <dbReference type="ARBA" id="ARBA00000681"/>
    </source>
</evidence>
<dbReference type="Proteomes" id="UP000198211">
    <property type="component" value="Unassembled WGS sequence"/>
</dbReference>
<comment type="similarity">
    <text evidence="2">Belongs to the glycosyl hydrolase 10 (cellulase F) family.</text>
</comment>
<feature type="chain" id="PRO_5012172035" description="endo-1,4-beta-xylanase" evidence="12">
    <location>
        <begin position="22"/>
        <end position="471"/>
    </location>
</feature>
<dbReference type="Pfam" id="PF00331">
    <property type="entry name" value="Glyco_hydro_10"/>
    <property type="match status" value="1"/>
</dbReference>
<dbReference type="STRING" id="4795.A0A225WL72"/>
<dbReference type="PANTHER" id="PTHR31490">
    <property type="entry name" value="GLYCOSYL HYDROLASE"/>
    <property type="match status" value="1"/>
</dbReference>
<evidence type="ECO:0000256" key="11">
    <source>
        <dbReference type="SAM" id="MobiDB-lite"/>
    </source>
</evidence>
<comment type="caution">
    <text evidence="14">The sequence shown here is derived from an EMBL/GenBank/DDBJ whole genome shotgun (WGS) entry which is preliminary data.</text>
</comment>
<dbReference type="Gene3D" id="3.20.20.80">
    <property type="entry name" value="Glycosidases"/>
    <property type="match status" value="1"/>
</dbReference>
<dbReference type="OrthoDB" id="3055998at2759"/>
<evidence type="ECO:0000313" key="15">
    <source>
        <dbReference type="Proteomes" id="UP000198211"/>
    </source>
</evidence>
<evidence type="ECO:0000256" key="6">
    <source>
        <dbReference type="ARBA" id="ARBA00022801"/>
    </source>
</evidence>
<dbReference type="InterPro" id="IPR017853">
    <property type="entry name" value="GH"/>
</dbReference>
<reference evidence="15" key="1">
    <citation type="submission" date="2017-03" db="EMBL/GenBank/DDBJ databases">
        <title>Phytopthora megakarya and P. palmivora, two closely related causual agents of cacao black pod achieved similar genome size and gene model numbers by different mechanisms.</title>
        <authorList>
            <person name="Ali S."/>
            <person name="Shao J."/>
            <person name="Larry D.J."/>
            <person name="Kronmiller B."/>
            <person name="Shen D."/>
            <person name="Strem M.D."/>
            <person name="Melnick R.L."/>
            <person name="Guiltinan M.J."/>
            <person name="Tyler B.M."/>
            <person name="Meinhardt L.W."/>
            <person name="Bailey B.A."/>
        </authorList>
    </citation>
    <scope>NUCLEOTIDE SEQUENCE [LARGE SCALE GENOMIC DNA]</scope>
    <source>
        <strain evidence="15">zdho120</strain>
    </source>
</reference>